<dbReference type="GO" id="GO:0006355">
    <property type="term" value="P:regulation of DNA-templated transcription"/>
    <property type="evidence" value="ECO:0007669"/>
    <property type="project" value="InterPro"/>
</dbReference>
<sequence length="79" mass="8639">MDSMNISLPGPLKAFIDSQVADGRYSSVSEYVRELVRADEKRKAQEKLETMLLEGLASPESSWVSSDLDGIRAAARAGH</sequence>
<evidence type="ECO:0000313" key="3">
    <source>
        <dbReference type="EMBL" id="MBB5684677.1"/>
    </source>
</evidence>
<dbReference type="Gene3D" id="6.10.10.120">
    <property type="entry name" value="Antitoxin ParD1-like"/>
    <property type="match status" value="1"/>
</dbReference>
<evidence type="ECO:0000256" key="1">
    <source>
        <dbReference type="ARBA" id="ARBA00008580"/>
    </source>
</evidence>
<dbReference type="Pfam" id="PF03693">
    <property type="entry name" value="ParD_antitoxin"/>
    <property type="match status" value="1"/>
</dbReference>
<reference evidence="3 4" key="1">
    <citation type="submission" date="2020-08" db="EMBL/GenBank/DDBJ databases">
        <title>Genomic Encyclopedia of Type Strains, Phase IV (KMG-IV): sequencing the most valuable type-strain genomes for metagenomic binning, comparative biology and taxonomic classification.</title>
        <authorList>
            <person name="Goeker M."/>
        </authorList>
    </citation>
    <scope>NUCLEOTIDE SEQUENCE [LARGE SCALE GENOMIC DNA]</scope>
    <source>
        <strain evidence="3 4">DSM 25079</strain>
    </source>
</reference>
<dbReference type="InterPro" id="IPR038296">
    <property type="entry name" value="ParD_sf"/>
</dbReference>
<dbReference type="PANTHER" id="PTHR36582">
    <property type="entry name" value="ANTITOXIN PARD"/>
    <property type="match status" value="1"/>
</dbReference>
<gene>
    <name evidence="3" type="ORF">FHS49_000668</name>
</gene>
<protein>
    <submittedName>
        <fullName evidence="3">Antitoxin ParD1/3/4</fullName>
    </submittedName>
</protein>
<evidence type="ECO:0000256" key="2">
    <source>
        <dbReference type="ARBA" id="ARBA00022649"/>
    </source>
</evidence>
<accession>A0A7W9ED23</accession>
<dbReference type="CDD" id="cd22231">
    <property type="entry name" value="RHH_NikR_HicB-like"/>
    <property type="match status" value="1"/>
</dbReference>
<dbReference type="NCBIfam" id="TIGR02606">
    <property type="entry name" value="antidote_CC2985"/>
    <property type="match status" value="1"/>
</dbReference>
<proteinExistence type="inferred from homology"/>
<dbReference type="Proteomes" id="UP000549617">
    <property type="component" value="Unassembled WGS sequence"/>
</dbReference>
<comment type="similarity">
    <text evidence="1">Belongs to the ParD antitoxin family.</text>
</comment>
<dbReference type="AlphaFoldDB" id="A0A7W9ED23"/>
<organism evidence="3 4">
    <name type="scientific">Sphingobium boeckii</name>
    <dbReference type="NCBI Taxonomy" id="1082345"/>
    <lineage>
        <taxon>Bacteria</taxon>
        <taxon>Pseudomonadati</taxon>
        <taxon>Pseudomonadota</taxon>
        <taxon>Alphaproteobacteria</taxon>
        <taxon>Sphingomonadales</taxon>
        <taxon>Sphingomonadaceae</taxon>
        <taxon>Sphingobium</taxon>
    </lineage>
</organism>
<dbReference type="InterPro" id="IPR010985">
    <property type="entry name" value="Ribbon_hlx_hlx"/>
</dbReference>
<keyword evidence="4" id="KW-1185">Reference proteome</keyword>
<evidence type="ECO:0000313" key="4">
    <source>
        <dbReference type="Proteomes" id="UP000549617"/>
    </source>
</evidence>
<dbReference type="InterPro" id="IPR022789">
    <property type="entry name" value="ParD"/>
</dbReference>
<dbReference type="SUPFAM" id="SSF47598">
    <property type="entry name" value="Ribbon-helix-helix"/>
    <property type="match status" value="1"/>
</dbReference>
<dbReference type="EMBL" id="JACIJC010000001">
    <property type="protein sequence ID" value="MBB5684677.1"/>
    <property type="molecule type" value="Genomic_DNA"/>
</dbReference>
<keyword evidence="2" id="KW-1277">Toxin-antitoxin system</keyword>
<dbReference type="PANTHER" id="PTHR36582:SF2">
    <property type="entry name" value="ANTITOXIN PARD"/>
    <property type="match status" value="1"/>
</dbReference>
<comment type="caution">
    <text evidence="3">The sequence shown here is derived from an EMBL/GenBank/DDBJ whole genome shotgun (WGS) entry which is preliminary data.</text>
</comment>
<name>A0A7W9ED23_9SPHN</name>